<protein>
    <recommendedName>
        <fullName evidence="2">thiol oxidase</fullName>
        <ecNumber evidence="2">1.8.3.2</ecNumber>
    </recommendedName>
</protein>
<dbReference type="SUPFAM" id="SSF69000">
    <property type="entry name" value="FAD-dependent thiol oxidase"/>
    <property type="match status" value="1"/>
</dbReference>
<evidence type="ECO:0000256" key="4">
    <source>
        <dbReference type="ARBA" id="ARBA00022827"/>
    </source>
</evidence>
<dbReference type="AlphaFoldDB" id="A0A6C0LVE6"/>
<feature type="domain" description="ERV/ALR sulfhydryl oxidase" evidence="7">
    <location>
        <begin position="46"/>
        <end position="150"/>
    </location>
</feature>
<evidence type="ECO:0000256" key="5">
    <source>
        <dbReference type="ARBA" id="ARBA00023002"/>
    </source>
</evidence>
<dbReference type="InterPro" id="IPR036774">
    <property type="entry name" value="ERV/ALR_sulphydryl_oxid_sf"/>
</dbReference>
<name>A0A6C0LVE6_9ZZZZ</name>
<dbReference type="EMBL" id="MN740575">
    <property type="protein sequence ID" value="QHU34597.1"/>
    <property type="molecule type" value="Genomic_DNA"/>
</dbReference>
<keyword evidence="3" id="KW-0285">Flavoprotein</keyword>
<evidence type="ECO:0000256" key="2">
    <source>
        <dbReference type="ARBA" id="ARBA00012512"/>
    </source>
</evidence>
<evidence type="ECO:0000259" key="7">
    <source>
        <dbReference type="PROSITE" id="PS51324"/>
    </source>
</evidence>
<dbReference type="PANTHER" id="PTHR12645:SF0">
    <property type="entry name" value="FAD-LINKED SULFHYDRYL OXIDASE ALR"/>
    <property type="match status" value="1"/>
</dbReference>
<dbReference type="InterPro" id="IPR039799">
    <property type="entry name" value="ALR/ERV"/>
</dbReference>
<comment type="cofactor">
    <cofactor evidence="1">
        <name>FAD</name>
        <dbReference type="ChEBI" id="CHEBI:57692"/>
    </cofactor>
</comment>
<dbReference type="Gene3D" id="1.20.120.310">
    <property type="entry name" value="ERV/ALR sulfhydryl oxidase domain"/>
    <property type="match status" value="1"/>
</dbReference>
<keyword evidence="4" id="KW-0274">FAD</keyword>
<organism evidence="8">
    <name type="scientific">viral metagenome</name>
    <dbReference type="NCBI Taxonomy" id="1070528"/>
    <lineage>
        <taxon>unclassified sequences</taxon>
        <taxon>metagenomes</taxon>
        <taxon>organismal metagenomes</taxon>
    </lineage>
</organism>
<reference evidence="8" key="1">
    <citation type="journal article" date="2020" name="Nature">
        <title>Giant virus diversity and host interactions through global metagenomics.</title>
        <authorList>
            <person name="Schulz F."/>
            <person name="Roux S."/>
            <person name="Paez-Espino D."/>
            <person name="Jungbluth S."/>
            <person name="Walsh D.A."/>
            <person name="Denef V.J."/>
            <person name="McMahon K.D."/>
            <person name="Konstantinidis K.T."/>
            <person name="Eloe-Fadrosh E.A."/>
            <person name="Kyrpides N.C."/>
            <person name="Woyke T."/>
        </authorList>
    </citation>
    <scope>NUCLEOTIDE SEQUENCE</scope>
    <source>
        <strain evidence="8">GVMAG-S-1016713-169</strain>
    </source>
</reference>
<keyword evidence="6" id="KW-1015">Disulfide bond</keyword>
<dbReference type="EC" id="1.8.3.2" evidence="2"/>
<dbReference type="PANTHER" id="PTHR12645">
    <property type="entry name" value="ALR/ERV"/>
    <property type="match status" value="1"/>
</dbReference>
<dbReference type="GO" id="GO:0050660">
    <property type="term" value="F:flavin adenine dinucleotide binding"/>
    <property type="evidence" value="ECO:0007669"/>
    <property type="project" value="TreeGrafter"/>
</dbReference>
<evidence type="ECO:0000256" key="6">
    <source>
        <dbReference type="ARBA" id="ARBA00023157"/>
    </source>
</evidence>
<dbReference type="GO" id="GO:0016971">
    <property type="term" value="F:flavin-dependent sulfhydryl oxidase activity"/>
    <property type="evidence" value="ECO:0007669"/>
    <property type="project" value="InterPro"/>
</dbReference>
<evidence type="ECO:0000313" key="8">
    <source>
        <dbReference type="EMBL" id="QHU34597.1"/>
    </source>
</evidence>
<evidence type="ECO:0000256" key="1">
    <source>
        <dbReference type="ARBA" id="ARBA00001974"/>
    </source>
</evidence>
<sequence>MKKSYSKSGQVYPCPLPKSLPKSKKRVSINEPYTMKIKYTHLDNANTGNPAVWGPAMWFSLHNGAYKYPKKASPFWKNRMKSFIQGIPVMLPCEVCADHACAYIESQKHYLEEVVSGRENLIIFFVNFHNFVNRKLGKPEMSLKDVNKMFSGTSDVLTVEWGPA</sequence>
<evidence type="ECO:0000256" key="3">
    <source>
        <dbReference type="ARBA" id="ARBA00022630"/>
    </source>
</evidence>
<dbReference type="PROSITE" id="PS51324">
    <property type="entry name" value="ERV_ALR"/>
    <property type="match status" value="1"/>
</dbReference>
<dbReference type="GO" id="GO:0005739">
    <property type="term" value="C:mitochondrion"/>
    <property type="evidence" value="ECO:0007669"/>
    <property type="project" value="TreeGrafter"/>
</dbReference>
<dbReference type="InterPro" id="IPR017905">
    <property type="entry name" value="ERV/ALR_sulphydryl_oxidase"/>
</dbReference>
<proteinExistence type="predicted"/>
<keyword evidence="5" id="KW-0560">Oxidoreductase</keyword>
<dbReference type="Pfam" id="PF04777">
    <property type="entry name" value="Evr1_Alr"/>
    <property type="match status" value="1"/>
</dbReference>
<accession>A0A6C0LVE6</accession>